<evidence type="ECO:0000256" key="1">
    <source>
        <dbReference type="ARBA" id="ARBA00004370"/>
    </source>
</evidence>
<feature type="domain" description="Receptor ligand binding region" evidence="5">
    <location>
        <begin position="9"/>
        <end position="62"/>
    </location>
</feature>
<keyword evidence="2" id="KW-0812">Transmembrane</keyword>
<name>A0AAD9FIV2_DISEL</name>
<dbReference type="Pfam" id="PF01094">
    <property type="entry name" value="ANF_receptor"/>
    <property type="match status" value="1"/>
</dbReference>
<keyword evidence="7" id="KW-1185">Reference proteome</keyword>
<evidence type="ECO:0000256" key="2">
    <source>
        <dbReference type="ARBA" id="ARBA00022692"/>
    </source>
</evidence>
<evidence type="ECO:0000259" key="5">
    <source>
        <dbReference type="Pfam" id="PF01094"/>
    </source>
</evidence>
<sequence>MRSCVKGKGPFSQQACPNTDNIQPWQLLHYIKQVEYISSFGDEIKFDENGDPAAMYDLVNWQMGQDGEMEFVTIGKFDETTTVGKQNLQIEEPIIVWNGNETNFSFEVFKAFLK</sequence>
<keyword evidence="6" id="KW-0675">Receptor</keyword>
<dbReference type="PANTHER" id="PTHR24061">
    <property type="entry name" value="CALCIUM-SENSING RECEPTOR-RELATED"/>
    <property type="match status" value="1"/>
</dbReference>
<evidence type="ECO:0000256" key="4">
    <source>
        <dbReference type="ARBA" id="ARBA00023136"/>
    </source>
</evidence>
<keyword evidence="4" id="KW-0472">Membrane</keyword>
<dbReference type="GO" id="GO:0004930">
    <property type="term" value="F:G protein-coupled receptor activity"/>
    <property type="evidence" value="ECO:0007669"/>
    <property type="project" value="InterPro"/>
</dbReference>
<dbReference type="AlphaFoldDB" id="A0AAD9FIV2"/>
<dbReference type="InterPro" id="IPR001828">
    <property type="entry name" value="ANF_lig-bd_rcpt"/>
</dbReference>
<accession>A0AAD9FIV2</accession>
<gene>
    <name evidence="6" type="ORF">KUDE01_001107</name>
</gene>
<dbReference type="Proteomes" id="UP001228049">
    <property type="component" value="Unassembled WGS sequence"/>
</dbReference>
<organism evidence="6 7">
    <name type="scientific">Dissostichus eleginoides</name>
    <name type="common">Patagonian toothfish</name>
    <name type="synonym">Dissostichus amissus</name>
    <dbReference type="NCBI Taxonomy" id="100907"/>
    <lineage>
        <taxon>Eukaryota</taxon>
        <taxon>Metazoa</taxon>
        <taxon>Chordata</taxon>
        <taxon>Craniata</taxon>
        <taxon>Vertebrata</taxon>
        <taxon>Euteleostomi</taxon>
        <taxon>Actinopterygii</taxon>
        <taxon>Neopterygii</taxon>
        <taxon>Teleostei</taxon>
        <taxon>Neoteleostei</taxon>
        <taxon>Acanthomorphata</taxon>
        <taxon>Eupercaria</taxon>
        <taxon>Perciformes</taxon>
        <taxon>Notothenioidei</taxon>
        <taxon>Nototheniidae</taxon>
        <taxon>Dissostichus</taxon>
    </lineage>
</organism>
<proteinExistence type="predicted"/>
<evidence type="ECO:0000313" key="7">
    <source>
        <dbReference type="Proteomes" id="UP001228049"/>
    </source>
</evidence>
<keyword evidence="3" id="KW-1133">Transmembrane helix</keyword>
<dbReference type="Gene3D" id="3.40.50.2300">
    <property type="match status" value="1"/>
</dbReference>
<dbReference type="PANTHER" id="PTHR24061:SF0">
    <property type="entry name" value="C-FAMILY ODORANT RECEPTOR OLFCT1"/>
    <property type="match status" value="1"/>
</dbReference>
<comment type="caution">
    <text evidence="6">The sequence shown here is derived from an EMBL/GenBank/DDBJ whole genome shotgun (WGS) entry which is preliminary data.</text>
</comment>
<dbReference type="SUPFAM" id="SSF53822">
    <property type="entry name" value="Periplasmic binding protein-like I"/>
    <property type="match status" value="1"/>
</dbReference>
<dbReference type="InterPro" id="IPR028082">
    <property type="entry name" value="Peripla_BP_I"/>
</dbReference>
<dbReference type="InterPro" id="IPR000068">
    <property type="entry name" value="GPCR_3_Ca_sens_rcpt-rel"/>
</dbReference>
<protein>
    <submittedName>
        <fullName evidence="6">Extracellular calcium-sensing receptor</fullName>
    </submittedName>
</protein>
<evidence type="ECO:0000256" key="3">
    <source>
        <dbReference type="ARBA" id="ARBA00022989"/>
    </source>
</evidence>
<dbReference type="EMBL" id="JASDAP010000007">
    <property type="protein sequence ID" value="KAK1900320.1"/>
    <property type="molecule type" value="Genomic_DNA"/>
</dbReference>
<evidence type="ECO:0000313" key="6">
    <source>
        <dbReference type="EMBL" id="KAK1900320.1"/>
    </source>
</evidence>
<dbReference type="GO" id="GO:0005886">
    <property type="term" value="C:plasma membrane"/>
    <property type="evidence" value="ECO:0007669"/>
    <property type="project" value="TreeGrafter"/>
</dbReference>
<reference evidence="6" key="1">
    <citation type="submission" date="2023-04" db="EMBL/GenBank/DDBJ databases">
        <title>Chromosome-level genome of Chaenocephalus aceratus.</title>
        <authorList>
            <person name="Park H."/>
        </authorList>
    </citation>
    <scope>NUCLEOTIDE SEQUENCE</scope>
    <source>
        <strain evidence="6">DE</strain>
        <tissue evidence="6">Muscle</tissue>
    </source>
</reference>
<comment type="subcellular location">
    <subcellularLocation>
        <location evidence="1">Membrane</location>
    </subcellularLocation>
</comment>